<comment type="function">
    <text evidence="2">May be involved in the metabolism of insect hormones and in the breakdown of synthetic insecticides.</text>
</comment>
<keyword evidence="9" id="KW-0492">Microsome</keyword>
<comment type="similarity">
    <text evidence="5 15">Belongs to the cytochrome P450 family.</text>
</comment>
<sequence>MRIMFTWMSEHAVDYTNFISALPADKRNTTIKNVIAVRDAEHITRPDMIQLMMDNKGKEDRIQLDIDDMIAQAYVFYFGGFETSLGVMSFTAHQLMANLSVQMKLRQEIDKFLDESNRNLEYLDAVIKEALRLLSASVLERVCNRAFELPPALPGKKPFIVDKGMIIWILIYAVHHDEKYYDDPEKFRPERFLVNKLVKHVVNHDVSFYFPFGLGLKICIGKRFGTLMNKIVLFHLLA</sequence>
<keyword evidence="12 15" id="KW-0503">Monooxygenase</keyword>
<dbReference type="SUPFAM" id="SSF48264">
    <property type="entry name" value="Cytochrome P450"/>
    <property type="match status" value="1"/>
</dbReference>
<dbReference type="Gene3D" id="1.10.630.10">
    <property type="entry name" value="Cytochrome P450"/>
    <property type="match status" value="1"/>
</dbReference>
<reference evidence="16 17" key="1">
    <citation type="journal article" date="2019" name="Philos. Trans. R. Soc. Lond., B, Biol. Sci.">
        <title>Ant behaviour and brain gene expression of defending hosts depend on the ecological success of the intruding social parasite.</title>
        <authorList>
            <person name="Kaur R."/>
            <person name="Stoldt M."/>
            <person name="Jongepier E."/>
            <person name="Feldmeyer B."/>
            <person name="Menzel F."/>
            <person name="Bornberg-Bauer E."/>
            <person name="Foitzik S."/>
        </authorList>
    </citation>
    <scope>NUCLEOTIDE SEQUENCE [LARGE SCALE GENOMIC DNA]</scope>
    <source>
        <tissue evidence="16">Whole body</tissue>
    </source>
</reference>
<evidence type="ECO:0000256" key="8">
    <source>
        <dbReference type="ARBA" id="ARBA00022824"/>
    </source>
</evidence>
<dbReference type="STRING" id="300112.A0A4S2JQB9"/>
<gene>
    <name evidence="16" type="ORF">DBV15_12776</name>
</gene>
<protein>
    <submittedName>
        <fullName evidence="16">Cytochrome P450 9e2</fullName>
    </submittedName>
</protein>
<dbReference type="PANTHER" id="PTHR24292">
    <property type="entry name" value="CYTOCHROME P450"/>
    <property type="match status" value="1"/>
</dbReference>
<evidence type="ECO:0000256" key="2">
    <source>
        <dbReference type="ARBA" id="ARBA00003690"/>
    </source>
</evidence>
<evidence type="ECO:0000256" key="6">
    <source>
        <dbReference type="ARBA" id="ARBA00022617"/>
    </source>
</evidence>
<dbReference type="InterPro" id="IPR036396">
    <property type="entry name" value="Cyt_P450_sf"/>
</dbReference>
<evidence type="ECO:0000256" key="7">
    <source>
        <dbReference type="ARBA" id="ARBA00022723"/>
    </source>
</evidence>
<evidence type="ECO:0000256" key="5">
    <source>
        <dbReference type="ARBA" id="ARBA00010617"/>
    </source>
</evidence>
<name>A0A4S2JQB9_9HYME</name>
<organism evidence="16 17">
    <name type="scientific">Temnothorax longispinosus</name>
    <dbReference type="NCBI Taxonomy" id="300112"/>
    <lineage>
        <taxon>Eukaryota</taxon>
        <taxon>Metazoa</taxon>
        <taxon>Ecdysozoa</taxon>
        <taxon>Arthropoda</taxon>
        <taxon>Hexapoda</taxon>
        <taxon>Insecta</taxon>
        <taxon>Pterygota</taxon>
        <taxon>Neoptera</taxon>
        <taxon>Endopterygota</taxon>
        <taxon>Hymenoptera</taxon>
        <taxon>Apocrita</taxon>
        <taxon>Aculeata</taxon>
        <taxon>Formicoidea</taxon>
        <taxon>Formicidae</taxon>
        <taxon>Myrmicinae</taxon>
        <taxon>Temnothorax</taxon>
    </lineage>
</organism>
<keyword evidence="13" id="KW-0472">Membrane</keyword>
<feature type="binding site" description="axial binding residue" evidence="14">
    <location>
        <position position="219"/>
    </location>
    <ligand>
        <name>heme</name>
        <dbReference type="ChEBI" id="CHEBI:30413"/>
    </ligand>
    <ligandPart>
        <name>Fe</name>
        <dbReference type="ChEBI" id="CHEBI:18248"/>
    </ligandPart>
</feature>
<evidence type="ECO:0000256" key="15">
    <source>
        <dbReference type="RuleBase" id="RU000461"/>
    </source>
</evidence>
<keyword evidence="17" id="KW-1185">Reference proteome</keyword>
<dbReference type="InterPro" id="IPR002403">
    <property type="entry name" value="Cyt_P450_E_grp-IV"/>
</dbReference>
<evidence type="ECO:0000313" key="17">
    <source>
        <dbReference type="Proteomes" id="UP000310200"/>
    </source>
</evidence>
<evidence type="ECO:0000256" key="1">
    <source>
        <dbReference type="ARBA" id="ARBA00001971"/>
    </source>
</evidence>
<evidence type="ECO:0000256" key="4">
    <source>
        <dbReference type="ARBA" id="ARBA00004406"/>
    </source>
</evidence>
<evidence type="ECO:0000256" key="11">
    <source>
        <dbReference type="ARBA" id="ARBA00023004"/>
    </source>
</evidence>
<keyword evidence="6 14" id="KW-0349">Heme</keyword>
<dbReference type="GO" id="GO:0005506">
    <property type="term" value="F:iron ion binding"/>
    <property type="evidence" value="ECO:0007669"/>
    <property type="project" value="InterPro"/>
</dbReference>
<dbReference type="PANTHER" id="PTHR24292:SF54">
    <property type="entry name" value="CYP9F3-RELATED"/>
    <property type="match status" value="1"/>
</dbReference>
<dbReference type="EMBL" id="QBLH01003520">
    <property type="protein sequence ID" value="TGZ37686.1"/>
    <property type="molecule type" value="Genomic_DNA"/>
</dbReference>
<evidence type="ECO:0000256" key="3">
    <source>
        <dbReference type="ARBA" id="ARBA00004174"/>
    </source>
</evidence>
<evidence type="ECO:0000256" key="14">
    <source>
        <dbReference type="PIRSR" id="PIRSR602403-1"/>
    </source>
</evidence>
<dbReference type="PRINTS" id="PR00385">
    <property type="entry name" value="P450"/>
</dbReference>
<dbReference type="PRINTS" id="PR00465">
    <property type="entry name" value="EP450IV"/>
</dbReference>
<comment type="cofactor">
    <cofactor evidence="1 14">
        <name>heme</name>
        <dbReference type="ChEBI" id="CHEBI:30413"/>
    </cofactor>
</comment>
<dbReference type="PROSITE" id="PS00086">
    <property type="entry name" value="CYTOCHROME_P450"/>
    <property type="match status" value="1"/>
</dbReference>
<dbReference type="GO" id="GO:0020037">
    <property type="term" value="F:heme binding"/>
    <property type="evidence" value="ECO:0007669"/>
    <property type="project" value="InterPro"/>
</dbReference>
<dbReference type="InterPro" id="IPR050476">
    <property type="entry name" value="Insect_CytP450_Detox"/>
</dbReference>
<proteinExistence type="inferred from homology"/>
<evidence type="ECO:0000256" key="10">
    <source>
        <dbReference type="ARBA" id="ARBA00023002"/>
    </source>
</evidence>
<keyword evidence="7 14" id="KW-0479">Metal-binding</keyword>
<evidence type="ECO:0000313" key="16">
    <source>
        <dbReference type="EMBL" id="TGZ37686.1"/>
    </source>
</evidence>
<keyword evidence="10 15" id="KW-0560">Oxidoreductase</keyword>
<dbReference type="InterPro" id="IPR017972">
    <property type="entry name" value="Cyt_P450_CS"/>
</dbReference>
<dbReference type="AlphaFoldDB" id="A0A4S2JQB9"/>
<accession>A0A4S2JQB9</accession>
<evidence type="ECO:0000256" key="12">
    <source>
        <dbReference type="ARBA" id="ARBA00023033"/>
    </source>
</evidence>
<evidence type="ECO:0000256" key="13">
    <source>
        <dbReference type="ARBA" id="ARBA00023136"/>
    </source>
</evidence>
<evidence type="ECO:0000256" key="9">
    <source>
        <dbReference type="ARBA" id="ARBA00022848"/>
    </source>
</evidence>
<dbReference type="Pfam" id="PF00067">
    <property type="entry name" value="p450"/>
    <property type="match status" value="1"/>
</dbReference>
<dbReference type="Proteomes" id="UP000310200">
    <property type="component" value="Unassembled WGS sequence"/>
</dbReference>
<dbReference type="GO" id="GO:0004497">
    <property type="term" value="F:monooxygenase activity"/>
    <property type="evidence" value="ECO:0007669"/>
    <property type="project" value="UniProtKB-KW"/>
</dbReference>
<comment type="subcellular location">
    <subcellularLocation>
        <location evidence="4">Endoplasmic reticulum membrane</location>
        <topology evidence="4">Peripheral membrane protein</topology>
    </subcellularLocation>
    <subcellularLocation>
        <location evidence="3">Microsome membrane</location>
        <topology evidence="3">Peripheral membrane protein</topology>
    </subcellularLocation>
</comment>
<comment type="caution">
    <text evidence="16">The sequence shown here is derived from an EMBL/GenBank/DDBJ whole genome shotgun (WGS) entry which is preliminary data.</text>
</comment>
<keyword evidence="11 14" id="KW-0408">Iron</keyword>
<dbReference type="InterPro" id="IPR001128">
    <property type="entry name" value="Cyt_P450"/>
</dbReference>
<keyword evidence="8" id="KW-0256">Endoplasmic reticulum</keyword>
<dbReference type="GO" id="GO:0005789">
    <property type="term" value="C:endoplasmic reticulum membrane"/>
    <property type="evidence" value="ECO:0007669"/>
    <property type="project" value="UniProtKB-SubCell"/>
</dbReference>
<dbReference type="GO" id="GO:0016705">
    <property type="term" value="F:oxidoreductase activity, acting on paired donors, with incorporation or reduction of molecular oxygen"/>
    <property type="evidence" value="ECO:0007669"/>
    <property type="project" value="InterPro"/>
</dbReference>